<dbReference type="KEGG" id="ccos:Pan44_43340"/>
<dbReference type="Proteomes" id="UP000315700">
    <property type="component" value="Chromosome"/>
</dbReference>
<evidence type="ECO:0000313" key="1">
    <source>
        <dbReference type="EMBL" id="QDT56281.1"/>
    </source>
</evidence>
<dbReference type="OrthoDB" id="9968650at2"/>
<organism evidence="1 2">
    <name type="scientific">Caulifigura coniformis</name>
    <dbReference type="NCBI Taxonomy" id="2527983"/>
    <lineage>
        <taxon>Bacteria</taxon>
        <taxon>Pseudomonadati</taxon>
        <taxon>Planctomycetota</taxon>
        <taxon>Planctomycetia</taxon>
        <taxon>Planctomycetales</taxon>
        <taxon>Planctomycetaceae</taxon>
        <taxon>Caulifigura</taxon>
    </lineage>
</organism>
<dbReference type="RefSeq" id="WP_145033511.1">
    <property type="nucleotide sequence ID" value="NZ_CP036271.1"/>
</dbReference>
<gene>
    <name evidence="1" type="ORF">Pan44_43340</name>
</gene>
<proteinExistence type="predicted"/>
<keyword evidence="2" id="KW-1185">Reference proteome</keyword>
<evidence type="ECO:0000313" key="2">
    <source>
        <dbReference type="Proteomes" id="UP000315700"/>
    </source>
</evidence>
<dbReference type="InParanoid" id="A0A517SJH4"/>
<sequence length="82" mass="9129">MMQPNWFDQSFDESYGQMCGTATLEEKVDAALQIITTNPRIRKLVQRVIAQQEENDGRGICGASLSQSLRGELATVLNEDPN</sequence>
<dbReference type="EMBL" id="CP036271">
    <property type="protein sequence ID" value="QDT56281.1"/>
    <property type="molecule type" value="Genomic_DNA"/>
</dbReference>
<accession>A0A517SJH4</accession>
<protein>
    <submittedName>
        <fullName evidence="1">Uncharacterized protein</fullName>
    </submittedName>
</protein>
<name>A0A517SJH4_9PLAN</name>
<dbReference type="AlphaFoldDB" id="A0A517SJH4"/>
<reference evidence="1 2" key="1">
    <citation type="submission" date="2019-02" db="EMBL/GenBank/DDBJ databases">
        <title>Deep-cultivation of Planctomycetes and their phenomic and genomic characterization uncovers novel biology.</title>
        <authorList>
            <person name="Wiegand S."/>
            <person name="Jogler M."/>
            <person name="Boedeker C."/>
            <person name="Pinto D."/>
            <person name="Vollmers J."/>
            <person name="Rivas-Marin E."/>
            <person name="Kohn T."/>
            <person name="Peeters S.H."/>
            <person name="Heuer A."/>
            <person name="Rast P."/>
            <person name="Oberbeckmann S."/>
            <person name="Bunk B."/>
            <person name="Jeske O."/>
            <person name="Meyerdierks A."/>
            <person name="Storesund J.E."/>
            <person name="Kallscheuer N."/>
            <person name="Luecker S."/>
            <person name="Lage O.M."/>
            <person name="Pohl T."/>
            <person name="Merkel B.J."/>
            <person name="Hornburger P."/>
            <person name="Mueller R.-W."/>
            <person name="Bruemmer F."/>
            <person name="Labrenz M."/>
            <person name="Spormann A.M."/>
            <person name="Op den Camp H."/>
            <person name="Overmann J."/>
            <person name="Amann R."/>
            <person name="Jetten M.S.M."/>
            <person name="Mascher T."/>
            <person name="Medema M.H."/>
            <person name="Devos D.P."/>
            <person name="Kaster A.-K."/>
            <person name="Ovreas L."/>
            <person name="Rohde M."/>
            <person name="Galperin M.Y."/>
            <person name="Jogler C."/>
        </authorList>
    </citation>
    <scope>NUCLEOTIDE SEQUENCE [LARGE SCALE GENOMIC DNA]</scope>
    <source>
        <strain evidence="1 2">Pan44</strain>
    </source>
</reference>